<dbReference type="InterPro" id="IPR000064">
    <property type="entry name" value="NLP_P60_dom"/>
</dbReference>
<comment type="similarity">
    <text evidence="1">Belongs to the peptidase C40 family.</text>
</comment>
<evidence type="ECO:0000256" key="4">
    <source>
        <dbReference type="ARBA" id="ARBA00022807"/>
    </source>
</evidence>
<dbReference type="PROSITE" id="PS51935">
    <property type="entry name" value="NLPC_P60"/>
    <property type="match status" value="1"/>
</dbReference>
<reference evidence="7" key="1">
    <citation type="submission" date="2022-04" db="EMBL/GenBank/DDBJ databases">
        <title>Mucilaginibacter sp. RS28 isolated from freshwater.</title>
        <authorList>
            <person name="Ko S.-R."/>
        </authorList>
    </citation>
    <scope>NUCLEOTIDE SEQUENCE</scope>
    <source>
        <strain evidence="7">RS28</strain>
    </source>
</reference>
<dbReference type="Gene3D" id="3.90.1720.10">
    <property type="entry name" value="endopeptidase domain like (from Nostoc punctiforme)"/>
    <property type="match status" value="1"/>
</dbReference>
<keyword evidence="2" id="KW-0645">Protease</keyword>
<keyword evidence="4" id="KW-0788">Thiol protease</keyword>
<dbReference type="PANTHER" id="PTHR47053:SF1">
    <property type="entry name" value="MUREIN DD-ENDOPEPTIDASE MEPH-RELATED"/>
    <property type="match status" value="1"/>
</dbReference>
<proteinExistence type="inferred from homology"/>
<dbReference type="RefSeq" id="WP_245130842.1">
    <property type="nucleotide sequence ID" value="NZ_JALJEJ010000006.1"/>
</dbReference>
<evidence type="ECO:0000256" key="5">
    <source>
        <dbReference type="SAM" id="SignalP"/>
    </source>
</evidence>
<organism evidence="7 8">
    <name type="scientific">Mucilaginibacter straminoryzae</name>
    <dbReference type="NCBI Taxonomy" id="2932774"/>
    <lineage>
        <taxon>Bacteria</taxon>
        <taxon>Pseudomonadati</taxon>
        <taxon>Bacteroidota</taxon>
        <taxon>Sphingobacteriia</taxon>
        <taxon>Sphingobacteriales</taxon>
        <taxon>Sphingobacteriaceae</taxon>
        <taxon>Mucilaginibacter</taxon>
    </lineage>
</organism>
<feature type="signal peptide" evidence="5">
    <location>
        <begin position="1"/>
        <end position="21"/>
    </location>
</feature>
<name>A0A9X1X9G3_9SPHI</name>
<accession>A0A9X1X9G3</accession>
<dbReference type="AlphaFoldDB" id="A0A9X1X9G3"/>
<evidence type="ECO:0000256" key="2">
    <source>
        <dbReference type="ARBA" id="ARBA00022670"/>
    </source>
</evidence>
<evidence type="ECO:0000259" key="6">
    <source>
        <dbReference type="PROSITE" id="PS51935"/>
    </source>
</evidence>
<dbReference type="PANTHER" id="PTHR47053">
    <property type="entry name" value="MUREIN DD-ENDOPEPTIDASE MEPH-RELATED"/>
    <property type="match status" value="1"/>
</dbReference>
<keyword evidence="3" id="KW-0378">Hydrolase</keyword>
<feature type="domain" description="NlpC/P60" evidence="6">
    <location>
        <begin position="48"/>
        <end position="178"/>
    </location>
</feature>
<evidence type="ECO:0000313" key="8">
    <source>
        <dbReference type="Proteomes" id="UP001139450"/>
    </source>
</evidence>
<evidence type="ECO:0000313" key="7">
    <source>
        <dbReference type="EMBL" id="MCJ8210859.1"/>
    </source>
</evidence>
<dbReference type="GO" id="GO:0006508">
    <property type="term" value="P:proteolysis"/>
    <property type="evidence" value="ECO:0007669"/>
    <property type="project" value="UniProtKB-KW"/>
</dbReference>
<dbReference type="SUPFAM" id="SSF54001">
    <property type="entry name" value="Cysteine proteinases"/>
    <property type="match status" value="1"/>
</dbReference>
<dbReference type="GO" id="GO:0008234">
    <property type="term" value="F:cysteine-type peptidase activity"/>
    <property type="evidence" value="ECO:0007669"/>
    <property type="project" value="UniProtKB-KW"/>
</dbReference>
<keyword evidence="5" id="KW-0732">Signal</keyword>
<evidence type="ECO:0000256" key="3">
    <source>
        <dbReference type="ARBA" id="ARBA00022801"/>
    </source>
</evidence>
<dbReference type="Proteomes" id="UP001139450">
    <property type="component" value="Unassembled WGS sequence"/>
</dbReference>
<keyword evidence="8" id="KW-1185">Reference proteome</keyword>
<dbReference type="InterPro" id="IPR038765">
    <property type="entry name" value="Papain-like_cys_pep_sf"/>
</dbReference>
<gene>
    <name evidence="7" type="ORF">MUY27_14165</name>
</gene>
<protein>
    <submittedName>
        <fullName evidence="7">C40 family peptidase</fullName>
    </submittedName>
</protein>
<evidence type="ECO:0000256" key="1">
    <source>
        <dbReference type="ARBA" id="ARBA00007074"/>
    </source>
</evidence>
<dbReference type="Pfam" id="PF00877">
    <property type="entry name" value="NLPC_P60"/>
    <property type="match status" value="1"/>
</dbReference>
<comment type="caution">
    <text evidence="7">The sequence shown here is derived from an EMBL/GenBank/DDBJ whole genome shotgun (WGS) entry which is preliminary data.</text>
</comment>
<dbReference type="InterPro" id="IPR051202">
    <property type="entry name" value="Peptidase_C40"/>
</dbReference>
<dbReference type="EMBL" id="JALJEJ010000006">
    <property type="protein sequence ID" value="MCJ8210859.1"/>
    <property type="molecule type" value="Genomic_DNA"/>
</dbReference>
<feature type="chain" id="PRO_5040807820" evidence="5">
    <location>
        <begin position="22"/>
        <end position="183"/>
    </location>
</feature>
<sequence>MSRSFILLVLAVVLVCCKQQTNTTFYPAATDTLKKDNDGVYERVQTGNIQPAELLTFAQTLKGVPYKYASTNPQEGLDCSGFVTYVFNHFNIEVPRTSADFSTVPEEIELKQAKPGDLIFFTGTDSTSKTVGHMGIITFHNQDSTLFIHSTSGRAMGVTETPLTKGYQARYVKTVRIFPQNKR</sequence>